<organism evidence="12 13">
    <name type="scientific">Subtercola boreus</name>
    <dbReference type="NCBI Taxonomy" id="120213"/>
    <lineage>
        <taxon>Bacteria</taxon>
        <taxon>Bacillati</taxon>
        <taxon>Actinomycetota</taxon>
        <taxon>Actinomycetes</taxon>
        <taxon>Micrococcales</taxon>
        <taxon>Microbacteriaceae</taxon>
        <taxon>Subtercola</taxon>
    </lineage>
</organism>
<dbReference type="PANTHER" id="PTHR24421:SF10">
    <property type="entry name" value="NITRATE_NITRITE SENSOR PROTEIN NARQ"/>
    <property type="match status" value="1"/>
</dbReference>
<name>A0A3E0VQ79_9MICO</name>
<dbReference type="EMBL" id="NBXB01000049">
    <property type="protein sequence ID" value="RFA11779.1"/>
    <property type="molecule type" value="Genomic_DNA"/>
</dbReference>
<feature type="compositionally biased region" description="Basic and acidic residues" evidence="9">
    <location>
        <begin position="92"/>
        <end position="102"/>
    </location>
</feature>
<evidence type="ECO:0000256" key="2">
    <source>
        <dbReference type="ARBA" id="ARBA00012438"/>
    </source>
</evidence>
<evidence type="ECO:0000259" key="11">
    <source>
        <dbReference type="SMART" id="SM00387"/>
    </source>
</evidence>
<dbReference type="SMART" id="SM00065">
    <property type="entry name" value="GAF"/>
    <property type="match status" value="3"/>
</dbReference>
<feature type="region of interest" description="Disordered" evidence="9">
    <location>
        <begin position="92"/>
        <end position="113"/>
    </location>
</feature>
<evidence type="ECO:0000256" key="5">
    <source>
        <dbReference type="ARBA" id="ARBA00022741"/>
    </source>
</evidence>
<dbReference type="InterPro" id="IPR011712">
    <property type="entry name" value="Sig_transdc_His_kin_sub3_dim/P"/>
</dbReference>
<evidence type="ECO:0000256" key="8">
    <source>
        <dbReference type="ARBA" id="ARBA00023012"/>
    </source>
</evidence>
<keyword evidence="4" id="KW-0808">Transferase</keyword>
<dbReference type="EC" id="2.7.13.3" evidence="2"/>
<dbReference type="InterPro" id="IPR036890">
    <property type="entry name" value="HATPase_C_sf"/>
</dbReference>
<dbReference type="GO" id="GO:0046983">
    <property type="term" value="F:protein dimerization activity"/>
    <property type="evidence" value="ECO:0007669"/>
    <property type="project" value="InterPro"/>
</dbReference>
<dbReference type="Pfam" id="PF01590">
    <property type="entry name" value="GAF"/>
    <property type="match status" value="2"/>
</dbReference>
<dbReference type="InterPro" id="IPR050482">
    <property type="entry name" value="Sensor_HK_TwoCompSys"/>
</dbReference>
<evidence type="ECO:0000256" key="3">
    <source>
        <dbReference type="ARBA" id="ARBA00022553"/>
    </source>
</evidence>
<dbReference type="InterPro" id="IPR003594">
    <property type="entry name" value="HATPase_dom"/>
</dbReference>
<dbReference type="Gene3D" id="3.30.450.40">
    <property type="match status" value="3"/>
</dbReference>
<feature type="domain" description="GAF" evidence="10">
    <location>
        <begin position="28"/>
        <end position="176"/>
    </location>
</feature>
<dbReference type="GO" id="GO:0000155">
    <property type="term" value="F:phosphorelay sensor kinase activity"/>
    <property type="evidence" value="ECO:0007669"/>
    <property type="project" value="InterPro"/>
</dbReference>
<evidence type="ECO:0000256" key="9">
    <source>
        <dbReference type="SAM" id="MobiDB-lite"/>
    </source>
</evidence>
<dbReference type="SUPFAM" id="SSF55874">
    <property type="entry name" value="ATPase domain of HSP90 chaperone/DNA topoisomerase II/histidine kinase"/>
    <property type="match status" value="1"/>
</dbReference>
<comment type="caution">
    <text evidence="12">The sequence shown here is derived from an EMBL/GenBank/DDBJ whole genome shotgun (WGS) entry which is preliminary data.</text>
</comment>
<dbReference type="Pfam" id="PF07730">
    <property type="entry name" value="HisKA_3"/>
    <property type="match status" value="1"/>
</dbReference>
<sequence length="714" mass="76603">MDESLEEDLKNELAALRAGAALAAQGASPRVVLETAAGQMTHVLRADFLEILRIDHRNKIVVFAAWSAKDARIIDLDHWLLEDDQLAREVIRTQKPVRHDSTSRPAAADPPSEAETFAITSSVGVPIVLDGKVWGAVLVHSIGDVPFAADTEERLSHFDASMSAVVTNILRTAAVEQLIAEQAALLRIAELVARESAAEDIFHAVAEQLGRVTHVSGAQVFRFDDEELATSVGSWGPVDSGIKVGRQLNTRGNSVTGQVRATGLPARVEDYSSVEGELGALQRGVGMRAAVGAPIRAAGRLWGALVVGSIVEEPLPAETEERMAKFADLVGVALSNLDARDSQRVLAEEQAALRRVATVVAREEWDVTLPTIVRELALLHRVEGTVIIRYEDSELATILAAWGEPDLAQFIGKTLPFGGSNPGDYVWHSQRPARQHGFTEGEGLFAELSVQLGITETLAGPVFVENRLWGAIVVVTTGPGRLPPDTEARLGQFAELIATAIGSMKSRLELIESRARIVQTADQTRRRFERDLHDGIQQRLVSISMDLRNVEQQLPADAVSRLQVSEIADNLVAALDDLRELSRGIHPAILSEGGLVPAARSLARRSPIPVTLNLPQPGRHPDSVEVAAYYVMSEALANTAKYAQATTAEITIAPVDKSLVITVSDDGIGGADHTKGSGLIGLEDRVEALGGSLTVHSPPMGGTTITAKLPMVFV</sequence>
<feature type="domain" description="Histidine kinase/HSP90-like ATPase" evidence="11">
    <location>
        <begin position="623"/>
        <end position="713"/>
    </location>
</feature>
<evidence type="ECO:0000256" key="6">
    <source>
        <dbReference type="ARBA" id="ARBA00022777"/>
    </source>
</evidence>
<evidence type="ECO:0000313" key="13">
    <source>
        <dbReference type="Proteomes" id="UP000256541"/>
    </source>
</evidence>
<feature type="domain" description="GAF" evidence="10">
    <location>
        <begin position="197"/>
        <end position="344"/>
    </location>
</feature>
<dbReference type="InterPro" id="IPR029016">
    <property type="entry name" value="GAF-like_dom_sf"/>
</dbReference>
<keyword evidence="7" id="KW-0067">ATP-binding</keyword>
<keyword evidence="5" id="KW-0547">Nucleotide-binding</keyword>
<dbReference type="GO" id="GO:0005524">
    <property type="term" value="F:ATP binding"/>
    <property type="evidence" value="ECO:0007669"/>
    <property type="project" value="UniProtKB-KW"/>
</dbReference>
<dbReference type="Gene3D" id="1.20.5.1930">
    <property type="match status" value="1"/>
</dbReference>
<dbReference type="Gene3D" id="3.30.565.10">
    <property type="entry name" value="Histidine kinase-like ATPase, C-terminal domain"/>
    <property type="match status" value="1"/>
</dbReference>
<keyword evidence="8" id="KW-0902">Two-component regulatory system</keyword>
<accession>A0A3E0VQ79</accession>
<dbReference type="Proteomes" id="UP000256541">
    <property type="component" value="Unassembled WGS sequence"/>
</dbReference>
<evidence type="ECO:0000259" key="10">
    <source>
        <dbReference type="SMART" id="SM00065"/>
    </source>
</evidence>
<evidence type="ECO:0000256" key="4">
    <source>
        <dbReference type="ARBA" id="ARBA00022679"/>
    </source>
</evidence>
<comment type="catalytic activity">
    <reaction evidence="1">
        <text>ATP + protein L-histidine = ADP + protein N-phospho-L-histidine.</text>
        <dbReference type="EC" id="2.7.13.3"/>
    </reaction>
</comment>
<dbReference type="CDD" id="cd16917">
    <property type="entry name" value="HATPase_UhpB-NarQ-NarX-like"/>
    <property type="match status" value="1"/>
</dbReference>
<reference evidence="12 13" key="1">
    <citation type="submission" date="2017-04" db="EMBL/GenBank/DDBJ databases">
        <title>Comparative genome analysis of Subtercola boreus.</title>
        <authorList>
            <person name="Cho Y.-J."/>
            <person name="Cho A."/>
            <person name="Kim O.-S."/>
            <person name="Lee J.-I."/>
        </authorList>
    </citation>
    <scope>NUCLEOTIDE SEQUENCE [LARGE SCALE GENOMIC DNA]</scope>
    <source>
        <strain evidence="12 13">P27479</strain>
    </source>
</reference>
<dbReference type="AlphaFoldDB" id="A0A3E0VQ79"/>
<dbReference type="SUPFAM" id="SSF55781">
    <property type="entry name" value="GAF domain-like"/>
    <property type="match status" value="3"/>
</dbReference>
<evidence type="ECO:0000313" key="12">
    <source>
        <dbReference type="EMBL" id="RFA11779.1"/>
    </source>
</evidence>
<dbReference type="InterPro" id="IPR003018">
    <property type="entry name" value="GAF"/>
</dbReference>
<protein>
    <recommendedName>
        <fullName evidence="2">histidine kinase</fullName>
        <ecNumber evidence="2">2.7.13.3</ecNumber>
    </recommendedName>
</protein>
<dbReference type="Pfam" id="PF13185">
    <property type="entry name" value="GAF_2"/>
    <property type="match status" value="1"/>
</dbReference>
<gene>
    <name evidence="12" type="ORF">B7R22_17760</name>
</gene>
<dbReference type="SMART" id="SM00387">
    <property type="entry name" value="HATPase_c"/>
    <property type="match status" value="1"/>
</dbReference>
<evidence type="ECO:0000256" key="7">
    <source>
        <dbReference type="ARBA" id="ARBA00022840"/>
    </source>
</evidence>
<dbReference type="GO" id="GO:0016020">
    <property type="term" value="C:membrane"/>
    <property type="evidence" value="ECO:0007669"/>
    <property type="project" value="InterPro"/>
</dbReference>
<dbReference type="Pfam" id="PF02518">
    <property type="entry name" value="HATPase_c"/>
    <property type="match status" value="1"/>
</dbReference>
<evidence type="ECO:0000256" key="1">
    <source>
        <dbReference type="ARBA" id="ARBA00000085"/>
    </source>
</evidence>
<dbReference type="OrthoDB" id="5242012at2"/>
<keyword evidence="3" id="KW-0597">Phosphoprotein</keyword>
<dbReference type="PANTHER" id="PTHR24421">
    <property type="entry name" value="NITRATE/NITRITE SENSOR PROTEIN NARX-RELATED"/>
    <property type="match status" value="1"/>
</dbReference>
<keyword evidence="6" id="KW-0418">Kinase</keyword>
<proteinExistence type="predicted"/>
<dbReference type="RefSeq" id="WP_116413052.1">
    <property type="nucleotide sequence ID" value="NZ_NBXB01000049.1"/>
</dbReference>
<feature type="domain" description="GAF" evidence="10">
    <location>
        <begin position="364"/>
        <end position="511"/>
    </location>
</feature>